<gene>
    <name evidence="2" type="primary">DML1</name>
    <name evidence="2" type="ORF">VKT23_010850</name>
</gene>
<dbReference type="PANTHER" id="PTHR13391:SF0">
    <property type="entry name" value="PROTEIN MISATO HOMOLOG 1"/>
    <property type="match status" value="1"/>
</dbReference>
<evidence type="ECO:0000313" key="2">
    <source>
        <dbReference type="EMBL" id="KAK7455816.1"/>
    </source>
</evidence>
<keyword evidence="3" id="KW-1185">Reference proteome</keyword>
<proteinExistence type="predicted"/>
<comment type="caution">
    <text evidence="2">The sequence shown here is derived from an EMBL/GenBank/DDBJ whole genome shotgun (WGS) entry which is preliminary data.</text>
</comment>
<dbReference type="InterPro" id="IPR029209">
    <property type="entry name" value="DML1/Misato_tubulin"/>
</dbReference>
<evidence type="ECO:0000313" key="3">
    <source>
        <dbReference type="Proteomes" id="UP001498398"/>
    </source>
</evidence>
<dbReference type="Proteomes" id="UP001498398">
    <property type="component" value="Unassembled WGS sequence"/>
</dbReference>
<dbReference type="SUPFAM" id="SSF52490">
    <property type="entry name" value="Tubulin nucleotide-binding domain-like"/>
    <property type="match status" value="1"/>
</dbReference>
<reference evidence="2 3" key="1">
    <citation type="submission" date="2024-01" db="EMBL/GenBank/DDBJ databases">
        <title>A draft genome for the cacao thread blight pathogen Marasmiellus scandens.</title>
        <authorList>
            <person name="Baruah I.K."/>
            <person name="Leung J."/>
            <person name="Bukari Y."/>
            <person name="Amoako-Attah I."/>
            <person name="Meinhardt L.W."/>
            <person name="Bailey B.A."/>
            <person name="Cohen S.P."/>
        </authorList>
    </citation>
    <scope>NUCLEOTIDE SEQUENCE [LARGE SCALE GENOMIC DNA]</scope>
    <source>
        <strain evidence="2 3">GH-19</strain>
    </source>
</reference>
<dbReference type="Gene3D" id="3.40.50.1440">
    <property type="entry name" value="Tubulin/FtsZ, GTPase domain"/>
    <property type="match status" value="1"/>
</dbReference>
<protein>
    <submittedName>
        <fullName evidence="2">MtDNA inheritance, partitioning of the mitochondrial organelle</fullName>
    </submittedName>
</protein>
<accession>A0ABR1JB96</accession>
<sequence>MLPDVPEWQNPEGDWTHGLEAFSKYNQDAHLMETSVRLFLEECDSFQGLQVTNDSSTFGSFTRSFLTAFQDELSHASTLTIPMLSDALPNQSESTTPLHMKKTINDALYLRDLHELSLLNVPIQSSKKWSSIPGTSLDLDGSLYHSSALLSAHVETFTLPLRLSDSKENLQNFAAELFWPGPRFGQLSGIFPAQLGSSFTRLEKSVNFSSGAFKVSNAPCFGCKNVTRGLTIPYIEEYNTWISTLTSSVGYKDAVITSAHLPAYPLPSSFPDFFQDTSILRSRIQNKPRSRTVSSPGEVPCVTSMSSLSSTSETANFFAAYAKYVDRCIERRKSGEQVSGIDEPDVLKELANDLWTMHDGYGIDADSSLGADDGIEDDD</sequence>
<organism evidence="2 3">
    <name type="scientific">Marasmiellus scandens</name>
    <dbReference type="NCBI Taxonomy" id="2682957"/>
    <lineage>
        <taxon>Eukaryota</taxon>
        <taxon>Fungi</taxon>
        <taxon>Dikarya</taxon>
        <taxon>Basidiomycota</taxon>
        <taxon>Agaricomycotina</taxon>
        <taxon>Agaricomycetes</taxon>
        <taxon>Agaricomycetidae</taxon>
        <taxon>Agaricales</taxon>
        <taxon>Marasmiineae</taxon>
        <taxon>Omphalotaceae</taxon>
        <taxon>Marasmiellus</taxon>
    </lineage>
</organism>
<dbReference type="InterPro" id="IPR049942">
    <property type="entry name" value="DML1/Misato"/>
</dbReference>
<dbReference type="PANTHER" id="PTHR13391">
    <property type="entry name" value="MITOCHONDRIAL DISTRIBUTION REGULATOR MISATO"/>
    <property type="match status" value="1"/>
</dbReference>
<feature type="domain" description="DML1/Misato tubulin" evidence="1">
    <location>
        <begin position="13"/>
        <end position="163"/>
    </location>
</feature>
<dbReference type="InterPro" id="IPR036525">
    <property type="entry name" value="Tubulin/FtsZ_GTPase_sf"/>
</dbReference>
<name>A0ABR1JB96_9AGAR</name>
<dbReference type="EMBL" id="JBANRG010000022">
    <property type="protein sequence ID" value="KAK7455816.1"/>
    <property type="molecule type" value="Genomic_DNA"/>
</dbReference>
<evidence type="ECO:0000259" key="1">
    <source>
        <dbReference type="Pfam" id="PF14881"/>
    </source>
</evidence>
<dbReference type="Pfam" id="PF14881">
    <property type="entry name" value="Tubulin_3"/>
    <property type="match status" value="1"/>
</dbReference>